<evidence type="ECO:0000256" key="1">
    <source>
        <dbReference type="ARBA" id="ARBA00004429"/>
    </source>
</evidence>
<dbReference type="Gene3D" id="1.10.3720.10">
    <property type="entry name" value="MetI-like"/>
    <property type="match status" value="1"/>
</dbReference>
<keyword evidence="2 8" id="KW-0813">Transport</keyword>
<dbReference type="PANTHER" id="PTHR43357:SF4">
    <property type="entry name" value="INNER MEMBRANE ABC TRANSPORTER PERMEASE PROTEIN YDCV"/>
    <property type="match status" value="1"/>
</dbReference>
<dbReference type="SUPFAM" id="SSF161098">
    <property type="entry name" value="MetI-like"/>
    <property type="match status" value="1"/>
</dbReference>
<keyword evidence="4" id="KW-0997">Cell inner membrane</keyword>
<evidence type="ECO:0000256" key="8">
    <source>
        <dbReference type="RuleBase" id="RU363032"/>
    </source>
</evidence>
<dbReference type="Proteomes" id="UP000664761">
    <property type="component" value="Unassembled WGS sequence"/>
</dbReference>
<protein>
    <submittedName>
        <fullName evidence="10">ABC transporter permease subunit</fullName>
    </submittedName>
</protein>
<proteinExistence type="inferred from homology"/>
<dbReference type="RefSeq" id="WP_207041575.1">
    <property type="nucleotide sequence ID" value="NZ_JAFLNC010000001.1"/>
</dbReference>
<keyword evidence="6 8" id="KW-1133">Transmembrane helix</keyword>
<comment type="caution">
    <text evidence="10">The sequence shown here is derived from an EMBL/GenBank/DDBJ whole genome shotgun (WGS) entry which is preliminary data.</text>
</comment>
<dbReference type="CDD" id="cd06261">
    <property type="entry name" value="TM_PBP2"/>
    <property type="match status" value="1"/>
</dbReference>
<feature type="transmembrane region" description="Helical" evidence="8">
    <location>
        <begin position="59"/>
        <end position="88"/>
    </location>
</feature>
<reference evidence="10 11" key="1">
    <citation type="submission" date="2021-03" db="EMBL/GenBank/DDBJ databases">
        <title>Sneathiella sp. CAU 1612 isolated from Kang Won-do.</title>
        <authorList>
            <person name="Kim W."/>
        </authorList>
    </citation>
    <scope>NUCLEOTIDE SEQUENCE [LARGE SCALE GENOMIC DNA]</scope>
    <source>
        <strain evidence="10 11">CAU 1612</strain>
    </source>
</reference>
<feature type="transmembrane region" description="Helical" evidence="8">
    <location>
        <begin position="100"/>
        <end position="121"/>
    </location>
</feature>
<evidence type="ECO:0000256" key="7">
    <source>
        <dbReference type="ARBA" id="ARBA00023136"/>
    </source>
</evidence>
<evidence type="ECO:0000256" key="4">
    <source>
        <dbReference type="ARBA" id="ARBA00022519"/>
    </source>
</evidence>
<evidence type="ECO:0000256" key="2">
    <source>
        <dbReference type="ARBA" id="ARBA00022448"/>
    </source>
</evidence>
<evidence type="ECO:0000313" key="10">
    <source>
        <dbReference type="EMBL" id="MBO0332381.1"/>
    </source>
</evidence>
<feature type="transmembrane region" description="Helical" evidence="8">
    <location>
        <begin position="12"/>
        <end position="39"/>
    </location>
</feature>
<dbReference type="Pfam" id="PF00528">
    <property type="entry name" value="BPD_transp_1"/>
    <property type="match status" value="1"/>
</dbReference>
<keyword evidence="11" id="KW-1185">Reference proteome</keyword>
<feature type="transmembrane region" description="Helical" evidence="8">
    <location>
        <begin position="199"/>
        <end position="224"/>
    </location>
</feature>
<organism evidence="10 11">
    <name type="scientific">Sneathiella sedimenti</name>
    <dbReference type="NCBI Taxonomy" id="2816034"/>
    <lineage>
        <taxon>Bacteria</taxon>
        <taxon>Pseudomonadati</taxon>
        <taxon>Pseudomonadota</taxon>
        <taxon>Alphaproteobacteria</taxon>
        <taxon>Sneathiellales</taxon>
        <taxon>Sneathiellaceae</taxon>
        <taxon>Sneathiella</taxon>
    </lineage>
</organism>
<dbReference type="PANTHER" id="PTHR43357">
    <property type="entry name" value="INNER MEMBRANE ABC TRANSPORTER PERMEASE PROTEIN YDCV"/>
    <property type="match status" value="1"/>
</dbReference>
<evidence type="ECO:0000256" key="3">
    <source>
        <dbReference type="ARBA" id="ARBA00022475"/>
    </source>
</evidence>
<accession>A0ABS3F2Q3</accession>
<keyword evidence="5 8" id="KW-0812">Transmembrane</keyword>
<keyword evidence="3" id="KW-1003">Cell membrane</keyword>
<keyword evidence="7 8" id="KW-0472">Membrane</keyword>
<evidence type="ECO:0000259" key="9">
    <source>
        <dbReference type="PROSITE" id="PS50928"/>
    </source>
</evidence>
<evidence type="ECO:0000256" key="5">
    <source>
        <dbReference type="ARBA" id="ARBA00022692"/>
    </source>
</evidence>
<name>A0ABS3F2Q3_9PROT</name>
<comment type="subcellular location">
    <subcellularLocation>
        <location evidence="1">Cell inner membrane</location>
        <topology evidence="1">Multi-pass membrane protein</topology>
    </subcellularLocation>
    <subcellularLocation>
        <location evidence="8">Cell membrane</location>
        <topology evidence="8">Multi-pass membrane protein</topology>
    </subcellularLocation>
</comment>
<gene>
    <name evidence="10" type="ORF">J0X12_02065</name>
</gene>
<feature type="domain" description="ABC transmembrane type-1" evidence="9">
    <location>
        <begin position="63"/>
        <end position="275"/>
    </location>
</feature>
<evidence type="ECO:0000313" key="11">
    <source>
        <dbReference type="Proteomes" id="UP000664761"/>
    </source>
</evidence>
<dbReference type="InterPro" id="IPR000515">
    <property type="entry name" value="MetI-like"/>
</dbReference>
<comment type="similarity">
    <text evidence="8">Belongs to the binding-protein-dependent transport system permease family.</text>
</comment>
<dbReference type="EMBL" id="JAFLNC010000001">
    <property type="protein sequence ID" value="MBO0332381.1"/>
    <property type="molecule type" value="Genomic_DNA"/>
</dbReference>
<feature type="transmembrane region" description="Helical" evidence="8">
    <location>
        <begin position="257"/>
        <end position="276"/>
    </location>
</feature>
<sequence length="285" mass="31583">MLERWKIPLLLSPALLLIAGLFLGGLFLGLIGSLGYMPLLGREELNLDAYRNILFSTGFYQSFLLTFYISLMSTIIASALAIGAALILRRHFIGRSVINFLFQLNLTVPHLVGAVGILYLFSQSGFFARLAFEFRLISGPSDFPAMIYDPLAIGIILQYVWKEVPFIGMILLANMQTFGHDYEAVSRTLGANRWQSFRFVLLPLLSPGLLAAALIVFAFTFGAYEIPALLGQSYPAALPVLAYQSFTDVDLNARPEALAMAMIIALLSAVMIFGYARLARRYMRS</sequence>
<dbReference type="PROSITE" id="PS50928">
    <property type="entry name" value="ABC_TM1"/>
    <property type="match status" value="1"/>
</dbReference>
<evidence type="ECO:0000256" key="6">
    <source>
        <dbReference type="ARBA" id="ARBA00022989"/>
    </source>
</evidence>
<dbReference type="InterPro" id="IPR035906">
    <property type="entry name" value="MetI-like_sf"/>
</dbReference>